<keyword evidence="1" id="KW-0812">Transmembrane</keyword>
<protein>
    <recommendedName>
        <fullName evidence="4">DoxX family membrane protein</fullName>
    </recommendedName>
</protein>
<dbReference type="PANTHER" id="PTHR36974">
    <property type="entry name" value="MEMBRANE PROTEIN-RELATED"/>
    <property type="match status" value="1"/>
</dbReference>
<proteinExistence type="predicted"/>
<dbReference type="KEGG" id="dtm:BJL86_0934"/>
<feature type="transmembrane region" description="Helical" evidence="1">
    <location>
        <begin position="16"/>
        <end position="34"/>
    </location>
</feature>
<dbReference type="EMBL" id="CP015961">
    <property type="protein sequence ID" value="ANI91727.1"/>
    <property type="molecule type" value="Genomic_DNA"/>
</dbReference>
<dbReference type="Proteomes" id="UP000186104">
    <property type="component" value="Chromosome"/>
</dbReference>
<name>A0A173LKA4_9ACTN</name>
<dbReference type="PANTHER" id="PTHR36974:SF1">
    <property type="entry name" value="DOXX FAMILY MEMBRANE PROTEIN"/>
    <property type="match status" value="1"/>
</dbReference>
<keyword evidence="1" id="KW-0472">Membrane</keyword>
<reference evidence="2 3" key="1">
    <citation type="submission" date="2016-06" db="EMBL/GenBank/DDBJ databases">
        <title>Complete genome sequence of a saline-alkali tolerant type strain Dietzia timorensis ID05-A0528T.</title>
        <authorList>
            <person name="Wu X."/>
        </authorList>
    </citation>
    <scope>NUCLEOTIDE SEQUENCE [LARGE SCALE GENOMIC DNA]</scope>
    <source>
        <strain evidence="2 3">ID05-A0528</strain>
    </source>
</reference>
<evidence type="ECO:0000256" key="1">
    <source>
        <dbReference type="SAM" id="Phobius"/>
    </source>
</evidence>
<dbReference type="STRING" id="499555.BJL86_0934"/>
<gene>
    <name evidence="2" type="ORF">BJL86_0934</name>
</gene>
<feature type="transmembrane region" description="Helical" evidence="1">
    <location>
        <begin position="120"/>
        <end position="138"/>
    </location>
</feature>
<keyword evidence="1" id="KW-1133">Transmembrane helix</keyword>
<sequence>MKTHTESRVIPRSQNIARYALGGFMSFAGIAHLTFARQEFQAQVPDWFPLGEDFTVLASGVAEVGLGAALLGFPQRRRQAGIALAVFYVLIFPGNIAQYAEGTDGFGLDTDGKRLARLFFQPPLIAAALWAGGIPKRARRNTARRR</sequence>
<evidence type="ECO:0000313" key="3">
    <source>
        <dbReference type="Proteomes" id="UP000186104"/>
    </source>
</evidence>
<dbReference type="RefSeq" id="WP_067475724.1">
    <property type="nucleotide sequence ID" value="NZ_CP015961.1"/>
</dbReference>
<dbReference type="AlphaFoldDB" id="A0A173LKA4"/>
<keyword evidence="3" id="KW-1185">Reference proteome</keyword>
<evidence type="ECO:0008006" key="4">
    <source>
        <dbReference type="Google" id="ProtNLM"/>
    </source>
</evidence>
<feature type="transmembrane region" description="Helical" evidence="1">
    <location>
        <begin position="54"/>
        <end position="73"/>
    </location>
</feature>
<evidence type="ECO:0000313" key="2">
    <source>
        <dbReference type="EMBL" id="ANI91727.1"/>
    </source>
</evidence>
<organism evidence="2 3">
    <name type="scientific">Dietzia timorensis</name>
    <dbReference type="NCBI Taxonomy" id="499555"/>
    <lineage>
        <taxon>Bacteria</taxon>
        <taxon>Bacillati</taxon>
        <taxon>Actinomycetota</taxon>
        <taxon>Actinomycetes</taxon>
        <taxon>Mycobacteriales</taxon>
        <taxon>Dietziaceae</taxon>
        <taxon>Dietzia</taxon>
    </lineage>
</organism>
<accession>A0A173LKA4</accession>
<feature type="transmembrane region" description="Helical" evidence="1">
    <location>
        <begin position="80"/>
        <end position="100"/>
    </location>
</feature>
<dbReference type="OrthoDB" id="9788974at2"/>